<evidence type="ECO:0000256" key="1">
    <source>
        <dbReference type="SAM" id="Phobius"/>
    </source>
</evidence>
<gene>
    <name evidence="2" type="ORF">LGQ90_11040</name>
</gene>
<dbReference type="Proteomes" id="UP001139414">
    <property type="component" value="Unassembled WGS sequence"/>
</dbReference>
<dbReference type="EMBL" id="JAJBZG010000005">
    <property type="protein sequence ID" value="MCB7481797.1"/>
    <property type="molecule type" value="Genomic_DNA"/>
</dbReference>
<comment type="caution">
    <text evidence="2">The sequence shown here is derived from an EMBL/GenBank/DDBJ whole genome shotgun (WGS) entry which is preliminary data.</text>
</comment>
<name>A0A9X1LKC5_9FLAO</name>
<reference evidence="2" key="1">
    <citation type="submission" date="2021-10" db="EMBL/GenBank/DDBJ databases">
        <title>Gramella sp. ASW11-100T, isolated from marine sediment.</title>
        <authorList>
            <person name="Xia C."/>
        </authorList>
    </citation>
    <scope>NUCLEOTIDE SEQUENCE</scope>
    <source>
        <strain evidence="2">ASW11-100</strain>
    </source>
</reference>
<keyword evidence="1" id="KW-0812">Transmembrane</keyword>
<evidence type="ECO:0000313" key="3">
    <source>
        <dbReference type="Proteomes" id="UP001139414"/>
    </source>
</evidence>
<keyword evidence="1" id="KW-1133">Transmembrane helix</keyword>
<keyword evidence="3" id="KW-1185">Reference proteome</keyword>
<dbReference type="AlphaFoldDB" id="A0A9X1LKC5"/>
<proteinExistence type="predicted"/>
<accession>A0A9X1LKC5</accession>
<dbReference type="InterPro" id="IPR046031">
    <property type="entry name" value="DUF5989"/>
</dbReference>
<evidence type="ECO:0000313" key="2">
    <source>
        <dbReference type="EMBL" id="MCB7481797.1"/>
    </source>
</evidence>
<dbReference type="RefSeq" id="WP_262904368.1">
    <property type="nucleotide sequence ID" value="NZ_JAJBZG010000005.1"/>
</dbReference>
<organism evidence="2 3">
    <name type="scientific">Christiangramia sediminis</name>
    <dbReference type="NCBI Taxonomy" id="2881336"/>
    <lineage>
        <taxon>Bacteria</taxon>
        <taxon>Pseudomonadati</taxon>
        <taxon>Bacteroidota</taxon>
        <taxon>Flavobacteriia</taxon>
        <taxon>Flavobacteriales</taxon>
        <taxon>Flavobacteriaceae</taxon>
        <taxon>Christiangramia</taxon>
    </lineage>
</organism>
<sequence>METLKEFWLFLRSRKKYWMIPILVMLLLISFLIVLTAGSALAPFIYSLF</sequence>
<dbReference type="Pfam" id="PF19451">
    <property type="entry name" value="DUF5989"/>
    <property type="match status" value="1"/>
</dbReference>
<feature type="transmembrane region" description="Helical" evidence="1">
    <location>
        <begin position="20"/>
        <end position="46"/>
    </location>
</feature>
<protein>
    <submittedName>
        <fullName evidence="2">DUF5989 family protein</fullName>
    </submittedName>
</protein>
<keyword evidence="1" id="KW-0472">Membrane</keyword>